<dbReference type="PROSITE" id="PS50055">
    <property type="entry name" value="TYR_PHOSPHATASE_PTP"/>
    <property type="match status" value="1"/>
</dbReference>
<keyword evidence="3" id="KW-1185">Reference proteome</keyword>
<feature type="region of interest" description="Disordered" evidence="1">
    <location>
        <begin position="1"/>
        <end position="33"/>
    </location>
</feature>
<dbReference type="CDD" id="cd00047">
    <property type="entry name" value="PTPc"/>
    <property type="match status" value="1"/>
</dbReference>
<organism evidence="3 4">
    <name type="scientific">Parascaris univalens</name>
    <name type="common">Nematode worm</name>
    <dbReference type="NCBI Taxonomy" id="6257"/>
    <lineage>
        <taxon>Eukaryota</taxon>
        <taxon>Metazoa</taxon>
        <taxon>Ecdysozoa</taxon>
        <taxon>Nematoda</taxon>
        <taxon>Chromadorea</taxon>
        <taxon>Rhabditida</taxon>
        <taxon>Spirurina</taxon>
        <taxon>Ascaridomorpha</taxon>
        <taxon>Ascaridoidea</taxon>
        <taxon>Ascarididae</taxon>
        <taxon>Parascaris</taxon>
    </lineage>
</organism>
<evidence type="ECO:0000313" key="3">
    <source>
        <dbReference type="Proteomes" id="UP000887569"/>
    </source>
</evidence>
<dbReference type="GO" id="GO:0004725">
    <property type="term" value="F:protein tyrosine phosphatase activity"/>
    <property type="evidence" value="ECO:0007669"/>
    <property type="project" value="InterPro"/>
</dbReference>
<dbReference type="PRINTS" id="PR00700">
    <property type="entry name" value="PRTYPHPHTASE"/>
</dbReference>
<dbReference type="SMART" id="SM00194">
    <property type="entry name" value="PTPc"/>
    <property type="match status" value="1"/>
</dbReference>
<name>A0A914ZTZ1_PARUN</name>
<proteinExistence type="predicted"/>
<dbReference type="SUPFAM" id="SSF52799">
    <property type="entry name" value="(Phosphotyrosine protein) phosphatases II"/>
    <property type="match status" value="1"/>
</dbReference>
<evidence type="ECO:0000256" key="1">
    <source>
        <dbReference type="SAM" id="MobiDB-lite"/>
    </source>
</evidence>
<evidence type="ECO:0000313" key="4">
    <source>
        <dbReference type="WBParaSite" id="PgB20_g022_t04"/>
    </source>
</evidence>
<feature type="domain" description="Tyrosine-protein phosphatase" evidence="2">
    <location>
        <begin position="73"/>
        <end position="334"/>
    </location>
</feature>
<dbReference type="WBParaSite" id="PgB20_g022_t04">
    <property type="protein sequence ID" value="PgB20_g022_t04"/>
    <property type="gene ID" value="PgB20_g022"/>
</dbReference>
<sequence length="371" mass="41760">NRPCSVMSSATAQKRSKRQSKIRVSCSASGGESCGQKPIDFISIMSKLSDRQIKGQFDQITNPGRLLAQAFMENLDKNRFPVPILDKHRVKLSEKIPGDSTYLPATYARFIRDDYTIIQSPTKQNVVDFWRMVWQDGCKLIVSVVESTNISDSDALKCYPYWPQKVNKSIDIANGRFTIKLSRKKEEKGYVVYELLVSTHEEHEGASEGNPSKNPKDDAPGSAAGTGEPDDATTPRKIFLLHLNEWNESKWPDVDGIASCVAFLHRKWKQTVIQATDDYVPPVVIQGHAAINRSCAIWVMANLVKQVEQKECFDVEYLMRSLIRIRPGALTHRTVFFATFAIAYRLASMLGWSSPSDAKERIKEIKSAALQ</sequence>
<accession>A0A914ZTZ1</accession>
<dbReference type="Gene3D" id="3.90.190.10">
    <property type="entry name" value="Protein tyrosine phosphatase superfamily"/>
    <property type="match status" value="1"/>
</dbReference>
<dbReference type="AlphaFoldDB" id="A0A914ZTZ1"/>
<reference evidence="4" key="1">
    <citation type="submission" date="2022-11" db="UniProtKB">
        <authorList>
            <consortium name="WormBaseParasite"/>
        </authorList>
    </citation>
    <scope>IDENTIFICATION</scope>
</reference>
<feature type="compositionally biased region" description="Polar residues" evidence="1">
    <location>
        <begin position="1"/>
        <end position="13"/>
    </location>
</feature>
<protein>
    <submittedName>
        <fullName evidence="4">Tyrosine-protein phosphatase domain-containing protein</fullName>
    </submittedName>
</protein>
<dbReference type="InterPro" id="IPR029021">
    <property type="entry name" value="Prot-tyrosine_phosphatase-like"/>
</dbReference>
<dbReference type="Pfam" id="PF00102">
    <property type="entry name" value="Y_phosphatase"/>
    <property type="match status" value="1"/>
</dbReference>
<dbReference type="PANTHER" id="PTHR46163:SF17">
    <property type="entry name" value="DNA-DIRECTED DNA POLYMERASE-RELATED"/>
    <property type="match status" value="1"/>
</dbReference>
<feature type="region of interest" description="Disordered" evidence="1">
    <location>
        <begin position="203"/>
        <end position="233"/>
    </location>
</feature>
<evidence type="ECO:0000259" key="2">
    <source>
        <dbReference type="PROSITE" id="PS50055"/>
    </source>
</evidence>
<dbReference type="PANTHER" id="PTHR46163">
    <property type="entry name" value="TYROSINE-PROTEIN PHOSPHATASE-RELATED"/>
    <property type="match status" value="1"/>
</dbReference>
<dbReference type="InterPro" id="IPR052782">
    <property type="entry name" value="Oocyte-zygote_transition_reg"/>
</dbReference>
<dbReference type="Proteomes" id="UP000887569">
    <property type="component" value="Unplaced"/>
</dbReference>
<dbReference type="InterPro" id="IPR000242">
    <property type="entry name" value="PTP_cat"/>
</dbReference>